<dbReference type="RefSeq" id="XP_018702486.1">
    <property type="nucleotide sequence ID" value="XM_018850446.1"/>
</dbReference>
<dbReference type="SUPFAM" id="SSF53474">
    <property type="entry name" value="alpha/beta-Hydrolases"/>
    <property type="match status" value="1"/>
</dbReference>
<protein>
    <recommendedName>
        <fullName evidence="2">AB hydrolase-1 domain-containing protein</fullName>
    </recommendedName>
</protein>
<feature type="signal peptide" evidence="1">
    <location>
        <begin position="1"/>
        <end position="21"/>
    </location>
</feature>
<dbReference type="Gene3D" id="3.40.50.1820">
    <property type="entry name" value="alpha/beta hydrolase"/>
    <property type="match status" value="1"/>
</dbReference>
<evidence type="ECO:0000313" key="4">
    <source>
        <dbReference type="Proteomes" id="UP000076744"/>
    </source>
</evidence>
<reference evidence="3 4" key="1">
    <citation type="journal article" date="2016" name="Genome Biol. Evol.">
        <title>Divergent and convergent evolution of fungal pathogenicity.</title>
        <authorList>
            <person name="Shang Y."/>
            <person name="Xiao G."/>
            <person name="Zheng P."/>
            <person name="Cen K."/>
            <person name="Zhan S."/>
            <person name="Wang C."/>
        </authorList>
    </citation>
    <scope>NUCLEOTIDE SEQUENCE [LARGE SCALE GENOMIC DNA]</scope>
    <source>
        <strain evidence="3 4">ARSEF 2679</strain>
    </source>
</reference>
<dbReference type="OrthoDB" id="9974421at2759"/>
<feature type="domain" description="AB hydrolase-1" evidence="2">
    <location>
        <begin position="44"/>
        <end position="164"/>
    </location>
</feature>
<evidence type="ECO:0000256" key="1">
    <source>
        <dbReference type="SAM" id="SignalP"/>
    </source>
</evidence>
<dbReference type="EMBL" id="AZHB01000018">
    <property type="protein sequence ID" value="OAA58303.1"/>
    <property type="molecule type" value="Genomic_DNA"/>
</dbReference>
<evidence type="ECO:0000259" key="2">
    <source>
        <dbReference type="Pfam" id="PF12697"/>
    </source>
</evidence>
<organism evidence="3 4">
    <name type="scientific">Cordyceps fumosorosea (strain ARSEF 2679)</name>
    <name type="common">Isaria fumosorosea</name>
    <dbReference type="NCBI Taxonomy" id="1081104"/>
    <lineage>
        <taxon>Eukaryota</taxon>
        <taxon>Fungi</taxon>
        <taxon>Dikarya</taxon>
        <taxon>Ascomycota</taxon>
        <taxon>Pezizomycotina</taxon>
        <taxon>Sordariomycetes</taxon>
        <taxon>Hypocreomycetidae</taxon>
        <taxon>Hypocreales</taxon>
        <taxon>Cordycipitaceae</taxon>
        <taxon>Cordyceps</taxon>
    </lineage>
</organism>
<sequence>MKLAFATSILAVLCLGPRVSAVAIASETAVDTRGAAAAPAKNPILLLHGVGGSGNGYMVPLKLYLQSKGCTVFSPTYGAYDAFGLVGGLSSVADASREVADAIRSVRAQTGAAKVDLIGHSGGAFLTLYAPLFEDGVAASVERVIAVSPATRGTDTFKLMTPGGGAGRPRPGLA</sequence>
<proteinExistence type="predicted"/>
<dbReference type="STRING" id="1081104.A0A167R628"/>
<dbReference type="InterPro" id="IPR000073">
    <property type="entry name" value="AB_hydrolase_1"/>
</dbReference>
<comment type="caution">
    <text evidence="3">The sequence shown here is derived from an EMBL/GenBank/DDBJ whole genome shotgun (WGS) entry which is preliminary data.</text>
</comment>
<keyword evidence="1" id="KW-0732">Signal</keyword>
<keyword evidence="4" id="KW-1185">Reference proteome</keyword>
<dbReference type="AlphaFoldDB" id="A0A167R628"/>
<dbReference type="Proteomes" id="UP000076744">
    <property type="component" value="Unassembled WGS sequence"/>
</dbReference>
<accession>A0A167R628</accession>
<dbReference type="InterPro" id="IPR029058">
    <property type="entry name" value="AB_hydrolase_fold"/>
</dbReference>
<evidence type="ECO:0000313" key="3">
    <source>
        <dbReference type="EMBL" id="OAA58303.1"/>
    </source>
</evidence>
<gene>
    <name evidence="3" type="ORF">ISF_06842</name>
</gene>
<feature type="chain" id="PRO_5007891773" description="AB hydrolase-1 domain-containing protein" evidence="1">
    <location>
        <begin position="22"/>
        <end position="174"/>
    </location>
</feature>
<name>A0A167R628_CORFA</name>
<dbReference type="Pfam" id="PF12697">
    <property type="entry name" value="Abhydrolase_6"/>
    <property type="match status" value="1"/>
</dbReference>
<dbReference type="GeneID" id="30023134"/>